<feature type="domain" description="Mannosylglycerate hydrolase MGH1-like glycoside hydrolase" evidence="2">
    <location>
        <begin position="345"/>
        <end position="675"/>
    </location>
</feature>
<name>A0ABT8KHJ9_9BACT</name>
<accession>A0ABT8KHJ9</accession>
<gene>
    <name evidence="3" type="ORF">QQ008_01055</name>
</gene>
<dbReference type="Gene3D" id="1.50.10.10">
    <property type="match status" value="1"/>
</dbReference>
<dbReference type="Proteomes" id="UP001172082">
    <property type="component" value="Unassembled WGS sequence"/>
</dbReference>
<dbReference type="InterPro" id="IPR001661">
    <property type="entry name" value="Glyco_hydro_37"/>
</dbReference>
<dbReference type="RefSeq" id="WP_346749948.1">
    <property type="nucleotide sequence ID" value="NZ_JAUJEA010000001.1"/>
</dbReference>
<keyword evidence="4" id="KW-1185">Reference proteome</keyword>
<dbReference type="PANTHER" id="PTHR23403">
    <property type="entry name" value="TREHALASE"/>
    <property type="match status" value="1"/>
</dbReference>
<dbReference type="InterPro" id="IPR054491">
    <property type="entry name" value="MGH1-like_GH"/>
</dbReference>
<feature type="domain" description="Glucosidase YgjK N-terminal" evidence="1">
    <location>
        <begin position="61"/>
        <end position="185"/>
    </location>
</feature>
<dbReference type="Gene3D" id="2.70.98.50">
    <property type="entry name" value="putative glycoside hydrolase family protein from bacillus halodurans"/>
    <property type="match status" value="1"/>
</dbReference>
<keyword evidence="3" id="KW-0326">Glycosidase</keyword>
<dbReference type="PANTHER" id="PTHR23403:SF1">
    <property type="entry name" value="TREHALASE"/>
    <property type="match status" value="1"/>
</dbReference>
<dbReference type="PROSITE" id="PS51257">
    <property type="entry name" value="PROKAR_LIPOPROTEIN"/>
    <property type="match status" value="1"/>
</dbReference>
<dbReference type="InterPro" id="IPR008928">
    <property type="entry name" value="6-hairpin_glycosidase_sf"/>
</dbReference>
<evidence type="ECO:0000259" key="2">
    <source>
        <dbReference type="Pfam" id="PF22422"/>
    </source>
</evidence>
<proteinExistence type="predicted"/>
<evidence type="ECO:0000259" key="1">
    <source>
        <dbReference type="Pfam" id="PF21152"/>
    </source>
</evidence>
<dbReference type="EMBL" id="JAUJEA010000001">
    <property type="protein sequence ID" value="MDN5199918.1"/>
    <property type="molecule type" value="Genomic_DNA"/>
</dbReference>
<evidence type="ECO:0000313" key="3">
    <source>
        <dbReference type="EMBL" id="MDN5199918.1"/>
    </source>
</evidence>
<dbReference type="Pfam" id="PF22422">
    <property type="entry name" value="MGH1-like_GH"/>
    <property type="match status" value="1"/>
</dbReference>
<organism evidence="3 4">
    <name type="scientific">Splendidivirga corallicola</name>
    <dbReference type="NCBI Taxonomy" id="3051826"/>
    <lineage>
        <taxon>Bacteria</taxon>
        <taxon>Pseudomonadati</taxon>
        <taxon>Bacteroidota</taxon>
        <taxon>Cytophagia</taxon>
        <taxon>Cytophagales</taxon>
        <taxon>Splendidivirgaceae</taxon>
        <taxon>Splendidivirga</taxon>
    </lineage>
</organism>
<dbReference type="InterPro" id="IPR012341">
    <property type="entry name" value="6hp_glycosidase-like_sf"/>
</dbReference>
<dbReference type="Pfam" id="PF21152">
    <property type="entry name" value="YgjK_N"/>
    <property type="match status" value="1"/>
</dbReference>
<comment type="caution">
    <text evidence="3">The sequence shown here is derived from an EMBL/GenBank/DDBJ whole genome shotgun (WGS) entry which is preliminary data.</text>
</comment>
<sequence>MSFKRNAFLRSAIIFQMILLGSCYESKIQETPANDAPQSISVANFPDLLDVKGAPKDFKDISLSSFSDLGAWHNYALPDENEADALGGFVGPFILTRWNGVWLGKSFAKLKLTDEKAGEDIDLKQAKVLEMTYYPGSLKQKLNVEDLEIDLELIFISGRSALMSATIHNKRKENKKIQIGWEGDVWLDGAIVNGYENGIKITFEESTTSVTTVFADQISSPEINQDEKYYTISNQSSVEVEAGKSIQTLVAQSSCFNATEEAEQNAIIAKAFKHPEEYFEDNHNRWSQYLEKALTGNDDILTQKKHQDLAVKAVETLITNWRSPAGELLNSGLFPSYAYRGFHGFWSWDSWKHSVALVRFAPELAKDQIRAMFDFQDEHGMIADCVYRNGGHNWRDTKPPLAAWSVAEVFKHTNDTVFVREMLPKLEKYHLWWYTNRDHDGNGLCEYGSTDNTRIAAAWESGMDNAVRFDDAQMVRNNEYASSFDQESVDLNAYLYAEKGYLAELNDVIEGTGKAKKYKEDAEQLKDQIRETFYDKESGYFYDIRLKDKSHVRVEGPEGWIPLWTGIATKEQAENVRKIMVDSLKFATFVPFPTLAVDHSEFDPQNGYWRGPVWLDQAFFAIDALKKYGYEKEAKHYTEQLFQNSEGLMKKGGAIRENYHPITGKGLNARHFSWSAAHILMLLQN</sequence>
<dbReference type="SUPFAM" id="SSF48208">
    <property type="entry name" value="Six-hairpin glycosidases"/>
    <property type="match status" value="1"/>
</dbReference>
<dbReference type="GO" id="GO:0016798">
    <property type="term" value="F:hydrolase activity, acting on glycosyl bonds"/>
    <property type="evidence" value="ECO:0007669"/>
    <property type="project" value="UniProtKB-KW"/>
</dbReference>
<dbReference type="InterPro" id="IPR048450">
    <property type="entry name" value="YgjK_N"/>
</dbReference>
<reference evidence="3" key="1">
    <citation type="submission" date="2023-06" db="EMBL/GenBank/DDBJ databases">
        <title>Genomic of Parafulvivirga corallium.</title>
        <authorList>
            <person name="Wang G."/>
        </authorList>
    </citation>
    <scope>NUCLEOTIDE SEQUENCE</scope>
    <source>
        <strain evidence="3">BMA10</strain>
    </source>
</reference>
<evidence type="ECO:0000313" key="4">
    <source>
        <dbReference type="Proteomes" id="UP001172082"/>
    </source>
</evidence>
<keyword evidence="3" id="KW-0378">Hydrolase</keyword>
<protein>
    <submittedName>
        <fullName evidence="3">Trehalase family glycosidase</fullName>
    </submittedName>
</protein>